<proteinExistence type="predicted"/>
<organism evidence="1 2">
    <name type="scientific">Rhizoctonia solani</name>
    <dbReference type="NCBI Taxonomy" id="456999"/>
    <lineage>
        <taxon>Eukaryota</taxon>
        <taxon>Fungi</taxon>
        <taxon>Dikarya</taxon>
        <taxon>Basidiomycota</taxon>
        <taxon>Agaricomycotina</taxon>
        <taxon>Agaricomycetes</taxon>
        <taxon>Cantharellales</taxon>
        <taxon>Ceratobasidiaceae</taxon>
        <taxon>Rhizoctonia</taxon>
    </lineage>
</organism>
<evidence type="ECO:0000313" key="2">
    <source>
        <dbReference type="Proteomes" id="UP000663846"/>
    </source>
</evidence>
<evidence type="ECO:0008006" key="3">
    <source>
        <dbReference type="Google" id="ProtNLM"/>
    </source>
</evidence>
<dbReference type="InterPro" id="IPR021858">
    <property type="entry name" value="Fun_TF"/>
</dbReference>
<protein>
    <recommendedName>
        <fullName evidence="3">Fungal-specific transcription factor domain protein</fullName>
    </recommendedName>
</protein>
<evidence type="ECO:0000313" key="1">
    <source>
        <dbReference type="EMBL" id="CAE6443296.1"/>
    </source>
</evidence>
<comment type="caution">
    <text evidence="1">The sequence shown here is derived from an EMBL/GenBank/DDBJ whole genome shotgun (WGS) entry which is preliminary data.</text>
</comment>
<accession>A0A8H3AY66</accession>
<sequence>MSDLWEILTKPAPRNAYASGTTAVLIAPISFPGANSTSSSSIASNSRPVKKPYFDSRPVVSWGAGNPISGLAAPAQLSSGINLRPFSHLSFDFFRQPVGSLQAYGTVYATSNPSTQTPELYDDKPNDTDAEEIRVLLYASPTVDKNVKDNTLSFVLQCYSQWATVSVFEPRKVACIMRDQVIDRFSSENSRIQTILIANVMDIYARNLVLDDAGTYMLNRLALAIQKSMSHFMSTPRALDPALDRQNATLILDSVLEIFSLQTRTQPISHCVQSLHCVAPVFRRACPDPPGQAVNLANIMLESNLNLRHFVHIEVMTSMITGQPAHIQYEVPFSLELCERMYQVTDSCSLQWLYGAPDQFIVLFAFINSLCQTPGAGENLGLISWIENIVPQIRVPLDGSGDSLLRIRRLMNQECWRCTVLIYLYMALCKASANDPRVVRAHNMFMRLFRSIQPGRNVDCCFGVSQVVVGVVTIKERDREMLRQRVLNVQEWATKGTTGDHFMLVLEDIWARTRDERRAAVWSDLGIARLRVTGR</sequence>
<reference evidence="1" key="1">
    <citation type="submission" date="2021-01" db="EMBL/GenBank/DDBJ databases">
        <authorList>
            <person name="Kaushik A."/>
        </authorList>
    </citation>
    <scope>NUCLEOTIDE SEQUENCE</scope>
    <source>
        <strain evidence="1">AG1-1C</strain>
    </source>
</reference>
<dbReference type="EMBL" id="CAJMWS010000424">
    <property type="protein sequence ID" value="CAE6443296.1"/>
    <property type="molecule type" value="Genomic_DNA"/>
</dbReference>
<dbReference type="Proteomes" id="UP000663846">
    <property type="component" value="Unassembled WGS sequence"/>
</dbReference>
<gene>
    <name evidence="1" type="ORF">RDB_LOCUS133688</name>
</gene>
<name>A0A8H3AY66_9AGAM</name>
<dbReference type="AlphaFoldDB" id="A0A8H3AY66"/>
<dbReference type="Pfam" id="PF11951">
    <property type="entry name" value="Fungal_trans_2"/>
    <property type="match status" value="1"/>
</dbReference>